<dbReference type="OrthoDB" id="10262720at2759"/>
<proteinExistence type="predicted"/>
<protein>
    <submittedName>
        <fullName evidence="1">Uncharacterized protein</fullName>
    </submittedName>
</protein>
<dbReference type="AlphaFoldDB" id="A0A8S1RSV9"/>
<gene>
    <name evidence="1" type="ORF">PSON_ATCC_30995.1.T2860009</name>
</gene>
<accession>A0A8S1RSV9</accession>
<dbReference type="EMBL" id="CAJJDN010000286">
    <property type="protein sequence ID" value="CAD8130403.1"/>
    <property type="molecule type" value="Genomic_DNA"/>
</dbReference>
<reference evidence="1" key="1">
    <citation type="submission" date="2021-01" db="EMBL/GenBank/DDBJ databases">
        <authorList>
            <consortium name="Genoscope - CEA"/>
            <person name="William W."/>
        </authorList>
    </citation>
    <scope>NUCLEOTIDE SEQUENCE</scope>
</reference>
<evidence type="ECO:0000313" key="2">
    <source>
        <dbReference type="Proteomes" id="UP000692954"/>
    </source>
</evidence>
<evidence type="ECO:0000313" key="1">
    <source>
        <dbReference type="EMBL" id="CAD8130403.1"/>
    </source>
</evidence>
<keyword evidence="2" id="KW-1185">Reference proteome</keyword>
<dbReference type="Proteomes" id="UP000692954">
    <property type="component" value="Unassembled WGS sequence"/>
</dbReference>
<name>A0A8S1RSV9_9CILI</name>
<comment type="caution">
    <text evidence="1">The sequence shown here is derived from an EMBL/GenBank/DDBJ whole genome shotgun (WGS) entry which is preliminary data.</text>
</comment>
<sequence>MQQNKRDINIQELLGGGIGVPKSQQIILVVLETHLYGDEFMAFGAVFHASANLIHLFIVRTILLTHGCGFKSSIEVNEVNEDDCHKEFLLFEYKQKFESTSQMEFSYDKHFKLDILNLNQFHISQKNYITNATGLNFNKPEFLLHSFQFHLDLLNKKLKKLTHEVKPNITLTNIASQAKLELKKGDIYEEQVLQAETTQKMKNKNFLNNKLKIPSQLIILLRIMLYQV</sequence>
<organism evidence="1 2">
    <name type="scientific">Paramecium sonneborni</name>
    <dbReference type="NCBI Taxonomy" id="65129"/>
    <lineage>
        <taxon>Eukaryota</taxon>
        <taxon>Sar</taxon>
        <taxon>Alveolata</taxon>
        <taxon>Ciliophora</taxon>
        <taxon>Intramacronucleata</taxon>
        <taxon>Oligohymenophorea</taxon>
        <taxon>Peniculida</taxon>
        <taxon>Parameciidae</taxon>
        <taxon>Paramecium</taxon>
    </lineage>
</organism>